<proteinExistence type="predicted"/>
<keyword evidence="2" id="KW-1185">Reference proteome</keyword>
<reference evidence="2" key="1">
    <citation type="journal article" date="2023" name="G3 (Bethesda)">
        <title>Genome assembly and association tests identify interacting loci associated with vigor, precocity, and sex in interspecific pistachio rootstocks.</title>
        <authorList>
            <person name="Palmer W."/>
            <person name="Jacygrad E."/>
            <person name="Sagayaradj S."/>
            <person name="Cavanaugh K."/>
            <person name="Han R."/>
            <person name="Bertier L."/>
            <person name="Beede B."/>
            <person name="Kafkas S."/>
            <person name="Golino D."/>
            <person name="Preece J."/>
            <person name="Michelmore R."/>
        </authorList>
    </citation>
    <scope>NUCLEOTIDE SEQUENCE [LARGE SCALE GENOMIC DNA]</scope>
</reference>
<organism evidence="1 2">
    <name type="scientific">Pistacia integerrima</name>
    <dbReference type="NCBI Taxonomy" id="434235"/>
    <lineage>
        <taxon>Eukaryota</taxon>
        <taxon>Viridiplantae</taxon>
        <taxon>Streptophyta</taxon>
        <taxon>Embryophyta</taxon>
        <taxon>Tracheophyta</taxon>
        <taxon>Spermatophyta</taxon>
        <taxon>Magnoliopsida</taxon>
        <taxon>eudicotyledons</taxon>
        <taxon>Gunneridae</taxon>
        <taxon>Pentapetalae</taxon>
        <taxon>rosids</taxon>
        <taxon>malvids</taxon>
        <taxon>Sapindales</taxon>
        <taxon>Anacardiaceae</taxon>
        <taxon>Pistacia</taxon>
    </lineage>
</organism>
<gene>
    <name evidence="1" type="ORF">Pint_22539</name>
</gene>
<evidence type="ECO:0000313" key="2">
    <source>
        <dbReference type="Proteomes" id="UP001163603"/>
    </source>
</evidence>
<sequence length="85" mass="9665">MERSKHGNRSDTNTDYLFQLLRFLKLYNFSFLPRNDALPFSIGSNRFGPLLSPLSQIRDANDVGIKVEALCDLANERAHGQNLLL</sequence>
<accession>A0ACC0YLG8</accession>
<evidence type="ECO:0000313" key="1">
    <source>
        <dbReference type="EMBL" id="KAJ0037958.1"/>
    </source>
</evidence>
<name>A0ACC0YLG8_9ROSI</name>
<comment type="caution">
    <text evidence="1">The sequence shown here is derived from an EMBL/GenBank/DDBJ whole genome shotgun (WGS) entry which is preliminary data.</text>
</comment>
<protein>
    <submittedName>
        <fullName evidence="1">Uncharacterized protein</fullName>
    </submittedName>
</protein>
<dbReference type="Proteomes" id="UP001163603">
    <property type="component" value="Chromosome 6"/>
</dbReference>
<dbReference type="EMBL" id="CM047741">
    <property type="protein sequence ID" value="KAJ0037958.1"/>
    <property type="molecule type" value="Genomic_DNA"/>
</dbReference>